<feature type="transmembrane region" description="Helical" evidence="1">
    <location>
        <begin position="137"/>
        <end position="155"/>
    </location>
</feature>
<keyword evidence="1" id="KW-0472">Membrane</keyword>
<keyword evidence="3" id="KW-1185">Reference proteome</keyword>
<keyword evidence="1" id="KW-1133">Transmembrane helix</keyword>
<evidence type="ECO:0000313" key="2">
    <source>
        <dbReference type="EMBL" id="PST40626.1"/>
    </source>
</evidence>
<keyword evidence="1" id="KW-0812">Transmembrane</keyword>
<organism evidence="2 3">
    <name type="scientific">Faecalibacillus faecis</name>
    <dbReference type="NCBI Taxonomy" id="1982628"/>
    <lineage>
        <taxon>Bacteria</taxon>
        <taxon>Bacillati</taxon>
        <taxon>Bacillota</taxon>
        <taxon>Erysipelotrichia</taxon>
        <taxon>Erysipelotrichales</taxon>
        <taxon>Coprobacillaceae</taxon>
        <taxon>Faecalibacillus</taxon>
    </lineage>
</organism>
<feature type="transmembrane region" description="Helical" evidence="1">
    <location>
        <begin position="6"/>
        <end position="26"/>
    </location>
</feature>
<feature type="transmembrane region" description="Helical" evidence="1">
    <location>
        <begin position="176"/>
        <end position="192"/>
    </location>
</feature>
<reference evidence="3" key="1">
    <citation type="submission" date="2018-03" db="EMBL/GenBank/DDBJ databases">
        <title>Lachnoclostridium SNUG30370 gen.nov., sp.nov., isolated from human faeces.</title>
        <authorList>
            <person name="Seo B."/>
            <person name="Jeon K."/>
            <person name="Ko G."/>
        </authorList>
    </citation>
    <scope>NUCLEOTIDE SEQUENCE [LARGE SCALE GENOMIC DNA]</scope>
    <source>
        <strain evidence="3">SNUG30370</strain>
    </source>
</reference>
<dbReference type="Proteomes" id="UP000241201">
    <property type="component" value="Unassembled WGS sequence"/>
</dbReference>
<name>A0A2T3FZC1_9FIRM</name>
<feature type="transmembrane region" description="Helical" evidence="1">
    <location>
        <begin position="198"/>
        <end position="217"/>
    </location>
</feature>
<evidence type="ECO:0000313" key="3">
    <source>
        <dbReference type="Proteomes" id="UP000241201"/>
    </source>
</evidence>
<dbReference type="EMBL" id="PYLP01000006">
    <property type="protein sequence ID" value="PST40626.1"/>
    <property type="molecule type" value="Genomic_DNA"/>
</dbReference>
<feature type="transmembrane region" description="Helical" evidence="1">
    <location>
        <begin position="51"/>
        <end position="71"/>
    </location>
</feature>
<gene>
    <name evidence="2" type="ORF">C7U55_06875</name>
</gene>
<dbReference type="GeneID" id="77470810"/>
<proteinExistence type="predicted"/>
<comment type="caution">
    <text evidence="2">The sequence shown here is derived from an EMBL/GenBank/DDBJ whole genome shotgun (WGS) entry which is preliminary data.</text>
</comment>
<accession>A0A2T3FZC1</accession>
<sequence length="231" mass="26876">MFKNSIFWLFFIISSIFSVIFLYFYIFKFNNKKLPINPNLKTKFNETCKMIVYYFISTLCFFLFIIINFAISTTSFSDYSAIFDSIMLLIFPYIINTSFNLMIPKNELSVELKKCITFETLILVSIVGKMYELNAIFSISLSIIIGYCTSLDSLLNNVPLKQLIPNVTSIIKGVKSTILTIIIFILFVFLNFNYSTQIVAIIYGCSIGELFILFLLFKKKKLEKKIYHKIE</sequence>
<feature type="transmembrane region" description="Helical" evidence="1">
    <location>
        <begin position="83"/>
        <end position="103"/>
    </location>
</feature>
<dbReference type="RefSeq" id="WP_106987931.1">
    <property type="nucleotide sequence ID" value="NZ_PYLP01000006.1"/>
</dbReference>
<dbReference type="AlphaFoldDB" id="A0A2T3FZC1"/>
<evidence type="ECO:0000256" key="1">
    <source>
        <dbReference type="SAM" id="Phobius"/>
    </source>
</evidence>
<protein>
    <submittedName>
        <fullName evidence="2">Uncharacterized protein</fullName>
    </submittedName>
</protein>